<proteinExistence type="predicted"/>
<dbReference type="GO" id="GO:0005524">
    <property type="term" value="F:ATP binding"/>
    <property type="evidence" value="ECO:0007669"/>
    <property type="project" value="InterPro"/>
</dbReference>
<name>T0R689_SAPDV</name>
<dbReference type="InterPro" id="IPR008266">
    <property type="entry name" value="Tyr_kinase_AS"/>
</dbReference>
<dbReference type="AlphaFoldDB" id="T0R689"/>
<dbReference type="eggNOG" id="KOG0192">
    <property type="taxonomic scope" value="Eukaryota"/>
</dbReference>
<feature type="domain" description="Protein kinase" evidence="2">
    <location>
        <begin position="122"/>
        <end position="402"/>
    </location>
</feature>
<dbReference type="SUPFAM" id="SSF56112">
    <property type="entry name" value="Protein kinase-like (PK-like)"/>
    <property type="match status" value="1"/>
</dbReference>
<dbReference type="GeneID" id="19957831"/>
<dbReference type="InterPro" id="IPR051681">
    <property type="entry name" value="Ser/Thr_Kinases-Pseudokinases"/>
</dbReference>
<evidence type="ECO:0000256" key="1">
    <source>
        <dbReference type="SAM" id="Coils"/>
    </source>
</evidence>
<dbReference type="PROSITE" id="PS00109">
    <property type="entry name" value="PROTEIN_KINASE_TYR"/>
    <property type="match status" value="1"/>
</dbReference>
<evidence type="ECO:0000313" key="4">
    <source>
        <dbReference type="Proteomes" id="UP000030762"/>
    </source>
</evidence>
<reference evidence="3 4" key="1">
    <citation type="submission" date="2012-04" db="EMBL/GenBank/DDBJ databases">
        <title>The Genome Sequence of Saprolegnia declina VS20.</title>
        <authorList>
            <consortium name="The Broad Institute Genome Sequencing Platform"/>
            <person name="Russ C."/>
            <person name="Nusbaum C."/>
            <person name="Tyler B."/>
            <person name="van West P."/>
            <person name="Dieguez-Uribeondo J."/>
            <person name="de Bruijn I."/>
            <person name="Tripathy S."/>
            <person name="Jiang R."/>
            <person name="Young S.K."/>
            <person name="Zeng Q."/>
            <person name="Gargeya S."/>
            <person name="Fitzgerald M."/>
            <person name="Haas B."/>
            <person name="Abouelleil A."/>
            <person name="Alvarado L."/>
            <person name="Arachchi H.M."/>
            <person name="Berlin A."/>
            <person name="Chapman S.B."/>
            <person name="Goldberg J."/>
            <person name="Griggs A."/>
            <person name="Gujja S."/>
            <person name="Hansen M."/>
            <person name="Howarth C."/>
            <person name="Imamovic A."/>
            <person name="Larimer J."/>
            <person name="McCowen C."/>
            <person name="Montmayeur A."/>
            <person name="Murphy C."/>
            <person name="Neiman D."/>
            <person name="Pearson M."/>
            <person name="Priest M."/>
            <person name="Roberts A."/>
            <person name="Saif S."/>
            <person name="Shea T."/>
            <person name="Sisk P."/>
            <person name="Sykes S."/>
            <person name="Wortman J."/>
            <person name="Nusbaum C."/>
            <person name="Birren B."/>
        </authorList>
    </citation>
    <scope>NUCLEOTIDE SEQUENCE [LARGE SCALE GENOMIC DNA]</scope>
    <source>
        <strain evidence="3 4">VS20</strain>
    </source>
</reference>
<dbReference type="EMBL" id="JH767328">
    <property type="protein sequence ID" value="EQC25012.1"/>
    <property type="molecule type" value="Genomic_DNA"/>
</dbReference>
<keyword evidence="1" id="KW-0175">Coiled coil</keyword>
<evidence type="ECO:0000259" key="2">
    <source>
        <dbReference type="PROSITE" id="PS50011"/>
    </source>
</evidence>
<dbReference type="RefSeq" id="XP_008621561.1">
    <property type="nucleotide sequence ID" value="XM_008623339.1"/>
</dbReference>
<dbReference type="Pfam" id="PF07714">
    <property type="entry name" value="PK_Tyr_Ser-Thr"/>
    <property type="match status" value="1"/>
</dbReference>
<protein>
    <submittedName>
        <fullName evidence="3">TKL protein kinase</fullName>
    </submittedName>
</protein>
<keyword evidence="3" id="KW-0808">Transferase</keyword>
<keyword evidence="4" id="KW-1185">Reference proteome</keyword>
<dbReference type="InterPro" id="IPR001245">
    <property type="entry name" value="Ser-Thr/Tyr_kinase_cat_dom"/>
</dbReference>
<dbReference type="Gene3D" id="1.10.510.10">
    <property type="entry name" value="Transferase(Phosphotransferase) domain 1"/>
    <property type="match status" value="1"/>
</dbReference>
<dbReference type="GO" id="GO:0004674">
    <property type="term" value="F:protein serine/threonine kinase activity"/>
    <property type="evidence" value="ECO:0007669"/>
    <property type="project" value="TreeGrafter"/>
</dbReference>
<dbReference type="PANTHER" id="PTHR44329">
    <property type="entry name" value="SERINE/THREONINE-PROTEIN KINASE TNNI3K-RELATED"/>
    <property type="match status" value="1"/>
</dbReference>
<dbReference type="OMA" id="VEKCITW"/>
<sequence length="602" mass="67843">MGAALSNEIFQDPTPRSETEMLRVENDSLRNEIDELKRANAAMHREMESVVRANETKINNLTNDFIVASENALAADAARREHEMRRQLEQQKEDQLRRKQEQLEAKREADLLEQRLKSVKVYDDAGFVQLGGKDALKREAYPFALLRVGLLADGEHVLRIQLKEGYRKREDLERFRKSIAIMQALNGGDGRILQLVGACDLFSANPIAYVEYFVGCDLQTFLSDPAKKLTMQNTLAIALEVGKALVDVHKVGVMHRDLSWRNIYIPHRGGVKVFVGLKAKTSTTGFDTNGVTEARWGAPETLQDGKIKYTDAIDIFSFGLVLISLLTRDLPFTHVLRRRNPIDDGHVTALLRNPKTAEELLSGYFEDMSVPKAYAELVQDCIKWDAAQRPTAPEVVRRLLEMQNEQDVPRHLQALGSANLPIIGLTLAIIKGTNFAINTNIFDFQGYSQMRFDEVVKTPCVPETNSVLRWEWLTTLENVQPLAKTVEFAVRKVNIMWDTYVGKVTLRLDDLLKPDKLSFEERTSLAAPRTVVLNVYNQANIMGQLHLRAAFTGPIEEYLSIIRDDRAKVLLARQGRHDFKNEGLQQDHDVATAALAAVASAA</sequence>
<dbReference type="STRING" id="1156394.T0R689"/>
<gene>
    <name evidence="3" type="ORF">SDRG_17104</name>
</gene>
<keyword evidence="3" id="KW-0418">Kinase</keyword>
<dbReference type="InterPro" id="IPR011009">
    <property type="entry name" value="Kinase-like_dom_sf"/>
</dbReference>
<dbReference type="PROSITE" id="PS50011">
    <property type="entry name" value="PROTEIN_KINASE_DOM"/>
    <property type="match status" value="1"/>
</dbReference>
<organism evidence="3 4">
    <name type="scientific">Saprolegnia diclina (strain VS20)</name>
    <dbReference type="NCBI Taxonomy" id="1156394"/>
    <lineage>
        <taxon>Eukaryota</taxon>
        <taxon>Sar</taxon>
        <taxon>Stramenopiles</taxon>
        <taxon>Oomycota</taxon>
        <taxon>Saprolegniomycetes</taxon>
        <taxon>Saprolegniales</taxon>
        <taxon>Saprolegniaceae</taxon>
        <taxon>Saprolegnia</taxon>
    </lineage>
</organism>
<dbReference type="Proteomes" id="UP000030762">
    <property type="component" value="Unassembled WGS sequence"/>
</dbReference>
<dbReference type="OrthoDB" id="41771at2759"/>
<accession>T0R689</accession>
<dbReference type="InterPro" id="IPR000719">
    <property type="entry name" value="Prot_kinase_dom"/>
</dbReference>
<evidence type="ECO:0000313" key="3">
    <source>
        <dbReference type="EMBL" id="EQC25012.1"/>
    </source>
</evidence>
<dbReference type="VEuPathDB" id="FungiDB:SDRG_17104"/>
<feature type="coiled-coil region" evidence="1">
    <location>
        <begin position="19"/>
        <end position="113"/>
    </location>
</feature>
<dbReference type="PANTHER" id="PTHR44329:SF214">
    <property type="entry name" value="PROTEIN KINASE DOMAIN-CONTAINING PROTEIN"/>
    <property type="match status" value="1"/>
</dbReference>
<dbReference type="InParanoid" id="T0R689"/>